<evidence type="ECO:0000313" key="3">
    <source>
        <dbReference type="Proteomes" id="UP000054815"/>
    </source>
</evidence>
<keyword evidence="1" id="KW-0812">Transmembrane</keyword>
<dbReference type="Proteomes" id="UP000054815">
    <property type="component" value="Unassembled WGS sequence"/>
</dbReference>
<proteinExistence type="predicted"/>
<keyword evidence="1" id="KW-0472">Membrane</keyword>
<dbReference type="AlphaFoldDB" id="A0A0V0XH40"/>
<feature type="transmembrane region" description="Helical" evidence="1">
    <location>
        <begin position="7"/>
        <end position="28"/>
    </location>
</feature>
<reference evidence="2 3" key="1">
    <citation type="submission" date="2015-01" db="EMBL/GenBank/DDBJ databases">
        <title>Evolution of Trichinella species and genotypes.</title>
        <authorList>
            <person name="Korhonen P.K."/>
            <person name="Edoardo P."/>
            <person name="Giuseppe L.R."/>
            <person name="Gasser R.B."/>
        </authorList>
    </citation>
    <scope>NUCLEOTIDE SEQUENCE [LARGE SCALE GENOMIC DNA]</scope>
    <source>
        <strain evidence="2">ISS141</strain>
    </source>
</reference>
<dbReference type="EMBL" id="JYDU01000294">
    <property type="protein sequence ID" value="KRX87327.1"/>
    <property type="molecule type" value="Genomic_DNA"/>
</dbReference>
<name>A0A0V0XH40_TRIPS</name>
<evidence type="ECO:0000313" key="2">
    <source>
        <dbReference type="EMBL" id="KRX87327.1"/>
    </source>
</evidence>
<keyword evidence="1" id="KW-1133">Transmembrane helix</keyword>
<gene>
    <name evidence="2" type="ORF">T4E_10937</name>
</gene>
<sequence length="261" mass="29913">MAKDFNFKYNLACIMVMLTCGQLSYGGFIRELEMPKLTSIAEEDIVDTLFTYGMLAKEYEEYWIVIYDAIFLIQCPLAKYLLQADFVIELYMTLVTYEKSDCLFYYACTQLHICSKDKETEEYLDELKGLAESLSDGNDVTNVDMLSEEMKNKRFSIPTSIAEMNVFVGLLSVAGIFHENHKNPGNYGVSIKLQEEVHIWQFIAMPLGGTPFAISQSMHYGDAYLWPVELWGLHKRIRSEQAGSLTTLKCRNREASLKKTL</sequence>
<accession>A0A0V0XH40</accession>
<organism evidence="2 3">
    <name type="scientific">Trichinella pseudospiralis</name>
    <name type="common">Parasitic roundworm</name>
    <dbReference type="NCBI Taxonomy" id="6337"/>
    <lineage>
        <taxon>Eukaryota</taxon>
        <taxon>Metazoa</taxon>
        <taxon>Ecdysozoa</taxon>
        <taxon>Nematoda</taxon>
        <taxon>Enoplea</taxon>
        <taxon>Dorylaimia</taxon>
        <taxon>Trichinellida</taxon>
        <taxon>Trichinellidae</taxon>
        <taxon>Trichinella</taxon>
    </lineage>
</organism>
<protein>
    <submittedName>
        <fullName evidence="2">Uncharacterized protein</fullName>
    </submittedName>
</protein>
<evidence type="ECO:0000256" key="1">
    <source>
        <dbReference type="SAM" id="Phobius"/>
    </source>
</evidence>
<comment type="caution">
    <text evidence="2">The sequence shown here is derived from an EMBL/GenBank/DDBJ whole genome shotgun (WGS) entry which is preliminary data.</text>
</comment>